<dbReference type="EMBL" id="DS268120">
    <property type="protein sequence ID" value="KMU76362.1"/>
    <property type="molecule type" value="Genomic_DNA"/>
</dbReference>
<reference evidence="2" key="1">
    <citation type="journal article" date="2010" name="Genome Res.">
        <title>Population genomic sequencing of Coccidioides fungi reveals recent hybridization and transposon control.</title>
        <authorList>
            <person name="Neafsey D.E."/>
            <person name="Barker B.M."/>
            <person name="Sharpton T.J."/>
            <person name="Stajich J.E."/>
            <person name="Park D.J."/>
            <person name="Whiston E."/>
            <person name="Hung C.-Y."/>
            <person name="McMahan C."/>
            <person name="White J."/>
            <person name="Sykes S."/>
            <person name="Heiman D."/>
            <person name="Young S."/>
            <person name="Zeng Q."/>
            <person name="Abouelleil A."/>
            <person name="Aftuck L."/>
            <person name="Bessette D."/>
            <person name="Brown A."/>
            <person name="FitzGerald M."/>
            <person name="Lui A."/>
            <person name="Macdonald J.P."/>
            <person name="Priest M."/>
            <person name="Orbach M.J."/>
            <person name="Galgiani J.N."/>
            <person name="Kirkland T.N."/>
            <person name="Cole G.T."/>
            <person name="Birren B.W."/>
            <person name="Henn M.R."/>
            <person name="Taylor J.W."/>
            <person name="Rounsley S.D."/>
        </authorList>
    </citation>
    <scope>NUCLEOTIDE SEQUENCE [LARGE SCALE GENOMIC DNA]</scope>
    <source>
        <strain evidence="2">RMSCC 3703</strain>
    </source>
</reference>
<evidence type="ECO:0000313" key="1">
    <source>
        <dbReference type="EMBL" id="KMU76362.1"/>
    </source>
</evidence>
<evidence type="ECO:0000313" key="2">
    <source>
        <dbReference type="Proteomes" id="UP000054559"/>
    </source>
</evidence>
<protein>
    <submittedName>
        <fullName evidence="1">Uncharacterized protein</fullName>
    </submittedName>
</protein>
<dbReference type="AlphaFoldDB" id="A0A0J8TRJ9"/>
<proteinExistence type="predicted"/>
<organism evidence="1 2">
    <name type="scientific">Coccidioides immitis RMSCC 3703</name>
    <dbReference type="NCBI Taxonomy" id="454286"/>
    <lineage>
        <taxon>Eukaryota</taxon>
        <taxon>Fungi</taxon>
        <taxon>Dikarya</taxon>
        <taxon>Ascomycota</taxon>
        <taxon>Pezizomycotina</taxon>
        <taxon>Eurotiomycetes</taxon>
        <taxon>Eurotiomycetidae</taxon>
        <taxon>Onygenales</taxon>
        <taxon>Onygenaceae</taxon>
        <taxon>Coccidioides</taxon>
    </lineage>
</organism>
<gene>
    <name evidence="1" type="ORF">CISG_01096</name>
</gene>
<name>A0A0J8TRJ9_COCIT</name>
<dbReference type="Proteomes" id="UP000054559">
    <property type="component" value="Unassembled WGS sequence"/>
</dbReference>
<accession>A0A0J8TRJ9</accession>
<sequence>MFAKPQSAEREDYGFQDLTAMSFNQIRRATFRISPLRGTRVESDRCIYRFVAPRLSGIMTRPAVNVSSFSGYLIFDTASDAGMLITQDEISAWGFTPRATYATNTLSSDRCKPRTHHLMDFSHSEIIDKWPNQHDRFALANEMVMQLQQQLFAPFL</sequence>